<dbReference type="SMART" id="SM00421">
    <property type="entry name" value="HTH_LUXR"/>
    <property type="match status" value="1"/>
</dbReference>
<accession>A0A918CLW9</accession>
<keyword evidence="9" id="KW-1185">Reference proteome</keyword>
<keyword evidence="4" id="KW-0804">Transcription</keyword>
<dbReference type="Pfam" id="PF00196">
    <property type="entry name" value="GerE"/>
    <property type="match status" value="1"/>
</dbReference>
<evidence type="ECO:0000256" key="1">
    <source>
        <dbReference type="ARBA" id="ARBA00022553"/>
    </source>
</evidence>
<evidence type="ECO:0000256" key="3">
    <source>
        <dbReference type="ARBA" id="ARBA00023125"/>
    </source>
</evidence>
<dbReference type="InterPro" id="IPR011006">
    <property type="entry name" value="CheY-like_superfamily"/>
</dbReference>
<dbReference type="Pfam" id="PF00072">
    <property type="entry name" value="Response_reg"/>
    <property type="match status" value="1"/>
</dbReference>
<name>A0A918CLW9_AGRME</name>
<protein>
    <submittedName>
        <fullName evidence="8">DNA-binding response regulator</fullName>
    </submittedName>
</protein>
<dbReference type="InterPro" id="IPR000792">
    <property type="entry name" value="Tscrpt_reg_LuxR_C"/>
</dbReference>
<feature type="modified residue" description="4-aspartylphosphate" evidence="5">
    <location>
        <position position="53"/>
    </location>
</feature>
<evidence type="ECO:0000256" key="5">
    <source>
        <dbReference type="PROSITE-ProRule" id="PRU00169"/>
    </source>
</evidence>
<evidence type="ECO:0000256" key="2">
    <source>
        <dbReference type="ARBA" id="ARBA00023015"/>
    </source>
</evidence>
<dbReference type="EMBL" id="BMRJ01000002">
    <property type="protein sequence ID" value="GGR27927.1"/>
    <property type="molecule type" value="Genomic_DNA"/>
</dbReference>
<reference evidence="8" key="2">
    <citation type="submission" date="2020-09" db="EMBL/GenBank/DDBJ databases">
        <authorList>
            <person name="Sun Q."/>
            <person name="Ohkuma M."/>
        </authorList>
    </citation>
    <scope>NUCLEOTIDE SEQUENCE</scope>
    <source>
        <strain evidence="8">JCM 3346</strain>
    </source>
</reference>
<keyword evidence="2" id="KW-0805">Transcription regulation</keyword>
<dbReference type="GO" id="GO:0006355">
    <property type="term" value="P:regulation of DNA-templated transcription"/>
    <property type="evidence" value="ECO:0007669"/>
    <property type="project" value="InterPro"/>
</dbReference>
<dbReference type="Gene3D" id="3.40.50.2300">
    <property type="match status" value="1"/>
</dbReference>
<gene>
    <name evidence="8" type="ORF">GCM10010196_22070</name>
</gene>
<dbReference type="InterPro" id="IPR058245">
    <property type="entry name" value="NreC/VraR/RcsB-like_REC"/>
</dbReference>
<dbReference type="CDD" id="cd17535">
    <property type="entry name" value="REC_NarL-like"/>
    <property type="match status" value="1"/>
</dbReference>
<sequence>MRVLLAEDQAMLRGALRALLEVDPGIEVAFDVGDGAAAVELVRAHRIDVVLMDLRMPRLDGVRATAEITRLAPATRVLVLTTFDADELVVAAIRAGACGYVTKDIRPAALRQAVLDVADGSAALAPGVAEKVIGLLRQAPVADPDALAPLTAREREIFGLIVAGRSNDEIGAKLHLTRNTVKTHVRAVLGKLGLRDRVHAVIYAYEHGVAPRDGFLSPPRISP</sequence>
<dbReference type="InterPro" id="IPR001789">
    <property type="entry name" value="Sig_transdc_resp-reg_receiver"/>
</dbReference>
<dbReference type="AlphaFoldDB" id="A0A918CLW9"/>
<dbReference type="InterPro" id="IPR039420">
    <property type="entry name" value="WalR-like"/>
</dbReference>
<dbReference type="PANTHER" id="PTHR43214:SF24">
    <property type="entry name" value="TRANSCRIPTIONAL REGULATORY PROTEIN NARL-RELATED"/>
    <property type="match status" value="1"/>
</dbReference>
<dbReference type="CDD" id="cd06170">
    <property type="entry name" value="LuxR_C_like"/>
    <property type="match status" value="1"/>
</dbReference>
<comment type="caution">
    <text evidence="8">The sequence shown here is derived from an EMBL/GenBank/DDBJ whole genome shotgun (WGS) entry which is preliminary data.</text>
</comment>
<dbReference type="PRINTS" id="PR00038">
    <property type="entry name" value="HTHLUXR"/>
</dbReference>
<evidence type="ECO:0000313" key="9">
    <source>
        <dbReference type="Proteomes" id="UP000610303"/>
    </source>
</evidence>
<dbReference type="Proteomes" id="UP000610303">
    <property type="component" value="Unassembled WGS sequence"/>
</dbReference>
<dbReference type="SUPFAM" id="SSF52172">
    <property type="entry name" value="CheY-like"/>
    <property type="match status" value="1"/>
</dbReference>
<proteinExistence type="predicted"/>
<evidence type="ECO:0000256" key="4">
    <source>
        <dbReference type="ARBA" id="ARBA00023163"/>
    </source>
</evidence>
<dbReference type="PANTHER" id="PTHR43214">
    <property type="entry name" value="TWO-COMPONENT RESPONSE REGULATOR"/>
    <property type="match status" value="1"/>
</dbReference>
<evidence type="ECO:0000313" key="8">
    <source>
        <dbReference type="EMBL" id="GGR27927.1"/>
    </source>
</evidence>
<evidence type="ECO:0000259" key="7">
    <source>
        <dbReference type="PROSITE" id="PS50110"/>
    </source>
</evidence>
<dbReference type="SMART" id="SM00448">
    <property type="entry name" value="REC"/>
    <property type="match status" value="1"/>
</dbReference>
<keyword evidence="1 5" id="KW-0597">Phosphoprotein</keyword>
<dbReference type="GO" id="GO:0003677">
    <property type="term" value="F:DNA binding"/>
    <property type="evidence" value="ECO:0007669"/>
    <property type="project" value="UniProtKB-KW"/>
</dbReference>
<reference evidence="8" key="1">
    <citation type="journal article" date="2014" name="Int. J. Syst. Evol. Microbiol.">
        <title>Complete genome sequence of Corynebacterium casei LMG S-19264T (=DSM 44701T), isolated from a smear-ripened cheese.</title>
        <authorList>
            <consortium name="US DOE Joint Genome Institute (JGI-PGF)"/>
            <person name="Walter F."/>
            <person name="Albersmeier A."/>
            <person name="Kalinowski J."/>
            <person name="Ruckert C."/>
        </authorList>
    </citation>
    <scope>NUCLEOTIDE SEQUENCE</scope>
    <source>
        <strain evidence="8">JCM 3346</strain>
    </source>
</reference>
<dbReference type="GO" id="GO:0000160">
    <property type="term" value="P:phosphorelay signal transduction system"/>
    <property type="evidence" value="ECO:0007669"/>
    <property type="project" value="InterPro"/>
</dbReference>
<feature type="domain" description="HTH luxR-type" evidence="6">
    <location>
        <begin position="143"/>
        <end position="208"/>
    </location>
</feature>
<feature type="domain" description="Response regulatory" evidence="7">
    <location>
        <begin position="2"/>
        <end position="118"/>
    </location>
</feature>
<dbReference type="PROSITE" id="PS00622">
    <property type="entry name" value="HTH_LUXR_1"/>
    <property type="match status" value="1"/>
</dbReference>
<keyword evidence="3 8" id="KW-0238">DNA-binding</keyword>
<evidence type="ECO:0000259" key="6">
    <source>
        <dbReference type="PROSITE" id="PS50043"/>
    </source>
</evidence>
<dbReference type="PROSITE" id="PS50110">
    <property type="entry name" value="RESPONSE_REGULATORY"/>
    <property type="match status" value="1"/>
</dbReference>
<dbReference type="PROSITE" id="PS50043">
    <property type="entry name" value="HTH_LUXR_2"/>
    <property type="match status" value="1"/>
</dbReference>
<dbReference type="InterPro" id="IPR016032">
    <property type="entry name" value="Sig_transdc_resp-reg_C-effctor"/>
</dbReference>
<organism evidence="8 9">
    <name type="scientific">Agromyces mediolanus</name>
    <name type="common">Corynebacterium mediolanum</name>
    <dbReference type="NCBI Taxonomy" id="41986"/>
    <lineage>
        <taxon>Bacteria</taxon>
        <taxon>Bacillati</taxon>
        <taxon>Actinomycetota</taxon>
        <taxon>Actinomycetes</taxon>
        <taxon>Micrococcales</taxon>
        <taxon>Microbacteriaceae</taxon>
        <taxon>Agromyces</taxon>
    </lineage>
</organism>
<dbReference type="SUPFAM" id="SSF46894">
    <property type="entry name" value="C-terminal effector domain of the bipartite response regulators"/>
    <property type="match status" value="1"/>
</dbReference>